<protein>
    <submittedName>
        <fullName evidence="1">Uncharacterized protein</fullName>
    </submittedName>
</protein>
<reference evidence="1" key="1">
    <citation type="journal article" date="2021" name="Proc. Natl. Acad. Sci. U.S.A.">
        <title>A Catalog of Tens of Thousands of Viruses from Human Metagenomes Reveals Hidden Associations with Chronic Diseases.</title>
        <authorList>
            <person name="Tisza M.J."/>
            <person name="Buck C.B."/>
        </authorList>
    </citation>
    <scope>NUCLEOTIDE SEQUENCE</scope>
    <source>
        <strain evidence="1">CtFn287</strain>
    </source>
</reference>
<dbReference type="EMBL" id="BK014748">
    <property type="protein sequence ID" value="DAD73911.1"/>
    <property type="molecule type" value="Genomic_DNA"/>
</dbReference>
<evidence type="ECO:0000313" key="1">
    <source>
        <dbReference type="EMBL" id="DAD73911.1"/>
    </source>
</evidence>
<proteinExistence type="predicted"/>
<accession>A0A8S5LVM2</accession>
<organism evidence="1">
    <name type="scientific">Siphoviridae sp. ctFn287</name>
    <dbReference type="NCBI Taxonomy" id="2826215"/>
    <lineage>
        <taxon>Viruses</taxon>
        <taxon>Duplodnaviria</taxon>
        <taxon>Heunggongvirae</taxon>
        <taxon>Uroviricota</taxon>
        <taxon>Caudoviricetes</taxon>
    </lineage>
</organism>
<name>A0A8S5LVM2_9CAUD</name>
<sequence length="39" mass="4432">MLSCCLYTISRMVGKIGFEPILRAPFLFEISIDSKILLL</sequence>